<dbReference type="PANTHER" id="PTHR19353:SF73">
    <property type="entry name" value="FATTY ACID DESATURASE"/>
    <property type="match status" value="1"/>
</dbReference>
<accession>A0ABM5VMN0</accession>
<feature type="domain" description="Fatty acid desaturase" evidence="2">
    <location>
        <begin position="73"/>
        <end position="312"/>
    </location>
</feature>
<evidence type="ECO:0000256" key="1">
    <source>
        <dbReference type="SAM" id="Phobius"/>
    </source>
</evidence>
<feature type="transmembrane region" description="Helical" evidence="1">
    <location>
        <begin position="67"/>
        <end position="87"/>
    </location>
</feature>
<gene>
    <name evidence="3" type="ORF">TO73_0845</name>
</gene>
<evidence type="ECO:0000259" key="2">
    <source>
        <dbReference type="Pfam" id="PF00487"/>
    </source>
</evidence>
<feature type="transmembrane region" description="Helical" evidence="1">
    <location>
        <begin position="107"/>
        <end position="123"/>
    </location>
</feature>
<dbReference type="InterPro" id="IPR012171">
    <property type="entry name" value="Fatty_acid_desaturase"/>
</dbReference>
<dbReference type="InterPro" id="IPR005804">
    <property type="entry name" value="FA_desaturase_dom"/>
</dbReference>
<feature type="transmembrane region" description="Helical" evidence="1">
    <location>
        <begin position="171"/>
        <end position="190"/>
    </location>
</feature>
<name>A0ABM5VMN0_THEA5</name>
<dbReference type="CDD" id="cd03507">
    <property type="entry name" value="Delta12-FADS-like"/>
    <property type="match status" value="1"/>
</dbReference>
<sequence>MFHSKKAYHKVRSQRRVVTMNKVEPKDWIPLIKPYAKPNTWRSLRQVADTLLPLLGLFYLAHLSLNYSLLLTLALDFAAALFLVRLFILQHDAGHGSFFPKKWMNDLLGFFTGVLTLVPYHHWQLSHARHHATSGNLDKRGVGDIYTMTLEEYLKATPWQRFAYRVYRNPFVMFFIGPIYVFMLSYRLPLGYGSEKPSVRNSVALTNLFLVLLLVGIYLAFGLKTLLLVYLPIQYFAGMVGIFLFYVQHQFEDAYWEHDPRWEYLKAAMEGSTYLKLPKVLQWLTGNIGFHHIHHLAPKIPNYHLPKVQEEVDLVKVAPTVTLKDAFKIAFADMHLHDEESRKLVGFKEAARRLRERKRLSGGSAARR</sequence>
<dbReference type="EMBL" id="CP010822">
    <property type="protein sequence ID" value="ALJ90691.1"/>
    <property type="molecule type" value="Genomic_DNA"/>
</dbReference>
<dbReference type="Pfam" id="PF00487">
    <property type="entry name" value="FA_desaturase"/>
    <property type="match status" value="1"/>
</dbReference>
<feature type="transmembrane region" description="Helical" evidence="1">
    <location>
        <begin position="202"/>
        <end position="221"/>
    </location>
</feature>
<keyword evidence="1" id="KW-0472">Membrane</keyword>
<organism evidence="3 4">
    <name type="scientific">Thermus aquaticus (strain ATCC BAA-2747 / Y51MC23)</name>
    <dbReference type="NCBI Taxonomy" id="498848"/>
    <lineage>
        <taxon>Bacteria</taxon>
        <taxon>Thermotogati</taxon>
        <taxon>Deinococcota</taxon>
        <taxon>Deinococci</taxon>
        <taxon>Thermales</taxon>
        <taxon>Thermaceae</taxon>
        <taxon>Thermus</taxon>
    </lineage>
</organism>
<reference evidence="4" key="1">
    <citation type="journal article" date="2015" name="PLoS ONE">
        <title>Complete Genome Sequence of Thermus aquaticus Y51MC23.</title>
        <authorList>
            <person name="Brumm P.J."/>
            <person name="Monsma S."/>
            <person name="Keough B."/>
            <person name="Jasinovica S."/>
            <person name="Ferguson E."/>
            <person name="Schoenfeld T."/>
            <person name="Lodes M."/>
            <person name="Mead D.A."/>
        </authorList>
    </citation>
    <scope>NUCLEOTIDE SEQUENCE [LARGE SCALE GENOMIC DNA]</scope>
    <source>
        <strain evidence="4">BAA-2747 / Y51MC23</strain>
    </source>
</reference>
<proteinExistence type="predicted"/>
<evidence type="ECO:0000313" key="3">
    <source>
        <dbReference type="EMBL" id="ALJ90691.1"/>
    </source>
</evidence>
<feature type="transmembrane region" description="Helical" evidence="1">
    <location>
        <begin position="227"/>
        <end position="247"/>
    </location>
</feature>
<dbReference type="Proteomes" id="UP000058660">
    <property type="component" value="Chromosome"/>
</dbReference>
<keyword evidence="1" id="KW-0812">Transmembrane</keyword>
<dbReference type="PANTHER" id="PTHR19353">
    <property type="entry name" value="FATTY ACID DESATURASE 2"/>
    <property type="match status" value="1"/>
</dbReference>
<keyword evidence="1" id="KW-1133">Transmembrane helix</keyword>
<keyword evidence="4" id="KW-1185">Reference proteome</keyword>
<evidence type="ECO:0000313" key="4">
    <source>
        <dbReference type="Proteomes" id="UP000058660"/>
    </source>
</evidence>
<protein>
    <submittedName>
        <fullName evidence="3">Omega-(3) fatty acid desaturase</fullName>
    </submittedName>
</protein>